<dbReference type="Pfam" id="PF12833">
    <property type="entry name" value="HTH_18"/>
    <property type="match status" value="1"/>
</dbReference>
<dbReference type="GO" id="GO:0003700">
    <property type="term" value="F:DNA-binding transcription factor activity"/>
    <property type="evidence" value="ECO:0007669"/>
    <property type="project" value="InterPro"/>
</dbReference>
<gene>
    <name evidence="3" type="ORF">SAMN05444355_1034</name>
</gene>
<dbReference type="Proteomes" id="UP000183658">
    <property type="component" value="Unassembled WGS sequence"/>
</dbReference>
<accession>A0A1H9H280</accession>
<dbReference type="EMBL" id="FOFZ01000003">
    <property type="protein sequence ID" value="SEQ56373.1"/>
    <property type="molecule type" value="Genomic_DNA"/>
</dbReference>
<feature type="transmembrane region" description="Helical" evidence="1">
    <location>
        <begin position="6"/>
        <end position="23"/>
    </location>
</feature>
<keyword evidence="1" id="KW-0812">Transmembrane</keyword>
<evidence type="ECO:0000313" key="3">
    <source>
        <dbReference type="EMBL" id="SEQ56373.1"/>
    </source>
</evidence>
<feature type="transmembrane region" description="Helical" evidence="1">
    <location>
        <begin position="35"/>
        <end position="56"/>
    </location>
</feature>
<feature type="domain" description="HTH araC/xylS-type" evidence="2">
    <location>
        <begin position="277"/>
        <end position="380"/>
    </location>
</feature>
<protein>
    <submittedName>
        <fullName evidence="3">AraC-type DNA-binding protein</fullName>
    </submittedName>
</protein>
<dbReference type="GO" id="GO:0043565">
    <property type="term" value="F:sequence-specific DNA binding"/>
    <property type="evidence" value="ECO:0007669"/>
    <property type="project" value="InterPro"/>
</dbReference>
<feature type="transmembrane region" description="Helical" evidence="1">
    <location>
        <begin position="123"/>
        <end position="143"/>
    </location>
</feature>
<dbReference type="RefSeq" id="WP_074722107.1">
    <property type="nucleotide sequence ID" value="NZ_CBCRVS010000007.1"/>
</dbReference>
<feature type="transmembrane region" description="Helical" evidence="1">
    <location>
        <begin position="200"/>
        <end position="218"/>
    </location>
</feature>
<dbReference type="InterPro" id="IPR018060">
    <property type="entry name" value="HTH_AraC"/>
</dbReference>
<evidence type="ECO:0000259" key="2">
    <source>
        <dbReference type="PROSITE" id="PS01124"/>
    </source>
</evidence>
<dbReference type="Gene3D" id="1.10.10.60">
    <property type="entry name" value="Homeodomain-like"/>
    <property type="match status" value="1"/>
</dbReference>
<sequence>MIIPISILFFITGLFGIITLIIISTHFKSNRILNIYLVILILFSSLRSISFGYFSLTNPLPNTQYHLISFFSIIFPCVYLYFKNLVYYTTTFKFNELRHFVSPIMAGVIALVFNHYFVYFRLIGHVFFTIIGLYYVSLSYVLLKNKLWNKQASIIHIQKQNTLIKNWSLFFFIICLLLILRVLVTIIIDFYLDENSYGRPYLFVSLIITWALYIKLLVTPEILYGYNFFIEKVEEQRTLEFVLKEIWVFEKNLAIHNRQDLELNKKIRDKITLYIRDIETASLTNHLLREETVNLGEFAHQLEIPKSHLVYIFKYHSKFSFIEFRKTVRILDAVNLIEMNYLNLNTLDCLAKKVGFTSYNTFFTSFKEVAGVTPRIFCQEFTKKIAIQTTLS</sequence>
<keyword evidence="3" id="KW-0238">DNA-binding</keyword>
<feature type="transmembrane region" description="Helical" evidence="1">
    <location>
        <begin position="164"/>
        <end position="188"/>
    </location>
</feature>
<evidence type="ECO:0000256" key="1">
    <source>
        <dbReference type="SAM" id="Phobius"/>
    </source>
</evidence>
<dbReference type="AlphaFoldDB" id="A0A1H9H280"/>
<dbReference type="PROSITE" id="PS01124">
    <property type="entry name" value="HTH_ARAC_FAMILY_2"/>
    <property type="match status" value="1"/>
</dbReference>
<name>A0A1H9H280_FLAFI</name>
<dbReference type="OrthoDB" id="1334331at2"/>
<feature type="transmembrane region" description="Helical" evidence="1">
    <location>
        <begin position="100"/>
        <end position="117"/>
    </location>
</feature>
<evidence type="ECO:0000313" key="4">
    <source>
        <dbReference type="Proteomes" id="UP000183658"/>
    </source>
</evidence>
<reference evidence="4" key="1">
    <citation type="submission" date="2016-10" db="EMBL/GenBank/DDBJ databases">
        <authorList>
            <person name="Varghese N."/>
            <person name="Submissions S."/>
        </authorList>
    </citation>
    <scope>NUCLEOTIDE SEQUENCE [LARGE SCALE GENOMIC DNA]</scope>
    <source>
        <strain evidence="4">DSM 15719</strain>
    </source>
</reference>
<proteinExistence type="predicted"/>
<keyword evidence="4" id="KW-1185">Reference proteome</keyword>
<organism evidence="3 4">
    <name type="scientific">Flavobacterium frigoris</name>
    <dbReference type="NCBI Taxonomy" id="229204"/>
    <lineage>
        <taxon>Bacteria</taxon>
        <taxon>Pseudomonadati</taxon>
        <taxon>Bacteroidota</taxon>
        <taxon>Flavobacteriia</taxon>
        <taxon>Flavobacteriales</taxon>
        <taxon>Flavobacteriaceae</taxon>
        <taxon>Flavobacterium</taxon>
    </lineage>
</organism>
<keyword evidence="1" id="KW-1133">Transmembrane helix</keyword>
<feature type="transmembrane region" description="Helical" evidence="1">
    <location>
        <begin position="68"/>
        <end position="88"/>
    </location>
</feature>
<keyword evidence="1" id="KW-0472">Membrane</keyword>